<protein>
    <submittedName>
        <fullName evidence="2">Uncharacterized protein LOC105173618 isoform X1</fullName>
    </submittedName>
</protein>
<dbReference type="Proteomes" id="UP000504604">
    <property type="component" value="Linkage group LG11"/>
</dbReference>
<dbReference type="KEGG" id="sind:105173618"/>
<dbReference type="OrthoDB" id="1917939at2759"/>
<evidence type="ECO:0000313" key="1">
    <source>
        <dbReference type="Proteomes" id="UP000504604"/>
    </source>
</evidence>
<dbReference type="PANTHER" id="PTHR48221:SF2">
    <property type="entry name" value="ACYL-COA SYNTHETASE FAMILY PROTEIN"/>
    <property type="match status" value="1"/>
</dbReference>
<dbReference type="InParanoid" id="A0A6I9U7P6"/>
<dbReference type="PANTHER" id="PTHR48221">
    <property type="entry name" value="ACYL-COA SYNTHETASE FAMILY PROTEIN"/>
    <property type="match status" value="1"/>
</dbReference>
<organism evidence="1 2">
    <name type="scientific">Sesamum indicum</name>
    <name type="common">Oriental sesame</name>
    <name type="synonym">Sesamum orientale</name>
    <dbReference type="NCBI Taxonomy" id="4182"/>
    <lineage>
        <taxon>Eukaryota</taxon>
        <taxon>Viridiplantae</taxon>
        <taxon>Streptophyta</taxon>
        <taxon>Embryophyta</taxon>
        <taxon>Tracheophyta</taxon>
        <taxon>Spermatophyta</taxon>
        <taxon>Magnoliopsida</taxon>
        <taxon>eudicotyledons</taxon>
        <taxon>Gunneridae</taxon>
        <taxon>Pentapetalae</taxon>
        <taxon>asterids</taxon>
        <taxon>lamiids</taxon>
        <taxon>Lamiales</taxon>
        <taxon>Pedaliaceae</taxon>
        <taxon>Sesamum</taxon>
    </lineage>
</organism>
<dbReference type="GeneID" id="105173618"/>
<proteinExistence type="predicted"/>
<reference evidence="2" key="1">
    <citation type="submission" date="2025-08" db="UniProtKB">
        <authorList>
            <consortium name="RefSeq"/>
        </authorList>
    </citation>
    <scope>IDENTIFICATION</scope>
</reference>
<sequence length="679" mass="77085">MSRFAEITSLFAALASNLQTQDPTATNEVDLSISDLNRSLNLSEAPRVRILDTALSLMCFTAPQVYDSVIEYTVKTIVTILSSSVECTVLRTNEERVLRVGGLVSRSDCANVMERCADILGKLEGRKDDLCALLLYAVIRVAALKPCFPRPIRSTSNLEVKFSDSSTSALANLCCHLPDEFKVKDGEVPLRLLLWHLDPMILKQDVLQILEEIIKRPFLPLSMEFYDRTEWRSKVICLVLSPSVFVETRALLHGWFLMTGLASVMELQIEFVRQVLDVISRPMWWGISMEVGSKLPFSHAYFPQEHHLLRILAGPISQEYFQNLIDNISAARSHTGVHSVTSFKKAGTKINIVDHKSMWAMVMNFPGWFFFASMLLFCDNSPVDSFHFGSIPGSIKRYLMPDAEVSSSTAAANVIAWILNPISESDQYLIVDHLVKVSELWTLKCSSLSECNDIKRVHMKETSRLKLHDKDGITSPELDGWTVWLWLKEFRDMYIEVFGKSVHLMTSNTKKFSIHQNMLLRRIPLGILLVYANHLNAAGCALLLHYAATGTVQKFSDKQNSGWKYDLQGNSMTWIEQYTEAEAIAGCKTVFDITDVTERISPSMFETEEEGLNFVCQLKLKSGNYFLKCIKRLLQVKFDGDGLQMQRDLLTRVIRWRHQGKDVFQNNKDLDYVCDALNV</sequence>
<dbReference type="GO" id="GO:0010705">
    <property type="term" value="P:meiotic DNA double-strand break processing involved in reciprocal meiotic recombination"/>
    <property type="evidence" value="ECO:0007669"/>
    <property type="project" value="EnsemblPlants"/>
</dbReference>
<accession>A0A6I9U7P6</accession>
<gene>
    <name evidence="2" type="primary">LOC105173618</name>
</gene>
<dbReference type="AlphaFoldDB" id="A0A6I9U7P6"/>
<dbReference type="Gramene" id="SIN_1024747.t">
    <property type="protein sequence ID" value="SIN_1024747.t"/>
    <property type="gene ID" value="SIN_1024747"/>
</dbReference>
<dbReference type="RefSeq" id="XP_011093728.1">
    <property type="nucleotide sequence ID" value="XM_011095426.2"/>
</dbReference>
<keyword evidence="1" id="KW-1185">Reference proteome</keyword>
<evidence type="ECO:0000313" key="2">
    <source>
        <dbReference type="RefSeq" id="XP_011093728.1"/>
    </source>
</evidence>
<dbReference type="FunCoup" id="A0A6I9U7P6">
    <property type="interactions" value="1313"/>
</dbReference>
<name>A0A6I9U7P6_SESIN</name>